<dbReference type="InterPro" id="IPR011705">
    <property type="entry name" value="BACK"/>
</dbReference>
<dbReference type="InterPro" id="IPR000210">
    <property type="entry name" value="BTB/POZ_dom"/>
</dbReference>
<proteinExistence type="predicted"/>
<accession>A0AAQ4DU42</accession>
<name>A0AAQ4DU42_AMBAM</name>
<dbReference type="SMART" id="SM00875">
    <property type="entry name" value="BACK"/>
    <property type="match status" value="1"/>
</dbReference>
<gene>
    <name evidence="5" type="ORF">V5799_007236</name>
</gene>
<dbReference type="PROSITE" id="PS50097">
    <property type="entry name" value="BTB"/>
    <property type="match status" value="1"/>
</dbReference>
<evidence type="ECO:0000256" key="2">
    <source>
        <dbReference type="ARBA" id="ARBA00022737"/>
    </source>
</evidence>
<dbReference type="Pfam" id="PF07707">
    <property type="entry name" value="BACK"/>
    <property type="match status" value="1"/>
</dbReference>
<keyword evidence="3" id="KW-0009">Actin-binding</keyword>
<dbReference type="Gene3D" id="3.30.710.10">
    <property type="entry name" value="Potassium Channel Kv1.1, Chain A"/>
    <property type="match status" value="1"/>
</dbReference>
<evidence type="ECO:0000256" key="3">
    <source>
        <dbReference type="ARBA" id="ARBA00023203"/>
    </source>
</evidence>
<keyword evidence="1" id="KW-0880">Kelch repeat</keyword>
<dbReference type="AlphaFoldDB" id="A0AAQ4DU42"/>
<evidence type="ECO:0000313" key="5">
    <source>
        <dbReference type="EMBL" id="KAK8765982.1"/>
    </source>
</evidence>
<dbReference type="PANTHER" id="PTHR24412:SF489">
    <property type="entry name" value="RING FINGER DOMAIN AND KELCH REPEAT-CONTAINING PROTEIN DDB_G0271372"/>
    <property type="match status" value="1"/>
</dbReference>
<evidence type="ECO:0000313" key="6">
    <source>
        <dbReference type="Proteomes" id="UP001321473"/>
    </source>
</evidence>
<dbReference type="SUPFAM" id="SSF54695">
    <property type="entry name" value="POZ domain"/>
    <property type="match status" value="1"/>
</dbReference>
<dbReference type="PANTHER" id="PTHR24412">
    <property type="entry name" value="KELCH PROTEIN"/>
    <property type="match status" value="1"/>
</dbReference>
<dbReference type="Proteomes" id="UP001321473">
    <property type="component" value="Unassembled WGS sequence"/>
</dbReference>
<comment type="caution">
    <text evidence="5">The sequence shown here is derived from an EMBL/GenBank/DDBJ whole genome shotgun (WGS) entry which is preliminary data.</text>
</comment>
<keyword evidence="6" id="KW-1185">Reference proteome</keyword>
<sequence length="224" mass="25207">MFSGSGLLPGGDTLADCTLRTTDGAQFRAHRAFLCTTSPYFQALFGEDYGAPRNVLVAGVKGAALDVLLTFEYTDQLCVNKDTVLDVLEAADMLLLDAAREQCLDLLLRSMCPENCLFLGTLTRRYYCPKFTEAVMRYAHRNFEEVWQRSETFGETPVWLLYDLLASPELNVERETSVLEVIARWFSTASAEQRSKLLELLRCVRIGRCKMDSTPTTLLSLHPL</sequence>
<dbReference type="Pfam" id="PF00651">
    <property type="entry name" value="BTB"/>
    <property type="match status" value="1"/>
</dbReference>
<dbReference type="SMART" id="SM00225">
    <property type="entry name" value="BTB"/>
    <property type="match status" value="1"/>
</dbReference>
<dbReference type="InterPro" id="IPR011333">
    <property type="entry name" value="SKP1/BTB/POZ_sf"/>
</dbReference>
<feature type="domain" description="BTB" evidence="4">
    <location>
        <begin position="15"/>
        <end position="81"/>
    </location>
</feature>
<reference evidence="5 6" key="1">
    <citation type="journal article" date="2023" name="Arcadia Sci">
        <title>De novo assembly of a long-read Amblyomma americanum tick genome.</title>
        <authorList>
            <person name="Chou S."/>
            <person name="Poskanzer K.E."/>
            <person name="Rollins M."/>
            <person name="Thuy-Boun P.S."/>
        </authorList>
    </citation>
    <scope>NUCLEOTIDE SEQUENCE [LARGE SCALE GENOMIC DNA]</scope>
    <source>
        <strain evidence="5">F_SG_1</strain>
        <tissue evidence="5">Salivary glands</tissue>
    </source>
</reference>
<evidence type="ECO:0000256" key="1">
    <source>
        <dbReference type="ARBA" id="ARBA00022441"/>
    </source>
</evidence>
<organism evidence="5 6">
    <name type="scientific">Amblyomma americanum</name>
    <name type="common">Lone star tick</name>
    <dbReference type="NCBI Taxonomy" id="6943"/>
    <lineage>
        <taxon>Eukaryota</taxon>
        <taxon>Metazoa</taxon>
        <taxon>Ecdysozoa</taxon>
        <taxon>Arthropoda</taxon>
        <taxon>Chelicerata</taxon>
        <taxon>Arachnida</taxon>
        <taxon>Acari</taxon>
        <taxon>Parasitiformes</taxon>
        <taxon>Ixodida</taxon>
        <taxon>Ixodoidea</taxon>
        <taxon>Ixodidae</taxon>
        <taxon>Amblyomminae</taxon>
        <taxon>Amblyomma</taxon>
    </lineage>
</organism>
<protein>
    <recommendedName>
        <fullName evidence="4">BTB domain-containing protein</fullName>
    </recommendedName>
</protein>
<dbReference type="Gene3D" id="1.25.40.420">
    <property type="match status" value="1"/>
</dbReference>
<dbReference type="CDD" id="cd18186">
    <property type="entry name" value="BTB_POZ_ZBTB_KLHL-like"/>
    <property type="match status" value="1"/>
</dbReference>
<dbReference type="EMBL" id="JARKHS020026822">
    <property type="protein sequence ID" value="KAK8765982.1"/>
    <property type="molecule type" value="Genomic_DNA"/>
</dbReference>
<evidence type="ECO:0000259" key="4">
    <source>
        <dbReference type="PROSITE" id="PS50097"/>
    </source>
</evidence>
<keyword evidence="2" id="KW-0677">Repeat</keyword>